<keyword evidence="2" id="KW-0001">2Fe-2S</keyword>
<dbReference type="Pfam" id="PF00920">
    <property type="entry name" value="ILVD_EDD_N"/>
    <property type="match status" value="1"/>
</dbReference>
<protein>
    <submittedName>
        <fullName evidence="10">Dihydroxy-acid dehydratase</fullName>
    </submittedName>
</protein>
<gene>
    <name evidence="10" type="ORF">FYJ26_08495</name>
</gene>
<evidence type="ECO:0000256" key="6">
    <source>
        <dbReference type="ARBA" id="ARBA00023239"/>
    </source>
</evidence>
<dbReference type="SUPFAM" id="SSF52016">
    <property type="entry name" value="LeuD/IlvD-like"/>
    <property type="match status" value="1"/>
</dbReference>
<comment type="caution">
    <text evidence="10">The sequence shown here is derived from an EMBL/GenBank/DDBJ whole genome shotgun (WGS) entry which is preliminary data.</text>
</comment>
<sequence>MNKKTQKAKKIREIWAQSDALRMGMGWTEDDIEKPLIMVNDVFGESHPGSIHLDKLTKEINTGITENGGKPVDFHITDICDGIAQGHNGMNYILLSREIIADMVEIHGNVHPWDGMVLVSSCDKSIPAHLIAAARLDIPTVFVPGGTMRPGPYMTTSGKGGEITLQKKQNKINDFEVMQYKKTGCPSCGACQFLGTANTMQALSEALGLSLPTTALSSATMIDIQQTSRMAGKAVMRLKEKNIKVSDILTKEAFENAIIVHAAIGGSTNAMIHLPALAHALGWELDVKKFDEINKKIPHLCNVAPSGRYPAETLWFAGGIPAVQEELREYLNLDVITVTGNTLGENLDAVKSSGFYERNIGYLANYGLKKSDIITPINESNEKGSVAVLEGNIAPDGAVIKYSAVSEDMMYHVGKAKVFNCEEDCNQAVVDGNVDPGDVLVIRYEGPRGSGMPEMYMTTEAIMSDPRINSSTVLITDGRYSGATRGPCVGHISPEGVTGGPIAFIEDEDLIELDINNRTINIVGIKGKKVDKYEVESIMKERKKKWTPPNLSNRKGIFKKYTESATSGMKGAYMK</sequence>
<keyword evidence="11" id="KW-1185">Reference proteome</keyword>
<dbReference type="GO" id="GO:0009082">
    <property type="term" value="P:branched-chain amino acid biosynthetic process"/>
    <property type="evidence" value="ECO:0007669"/>
    <property type="project" value="UniProtKB-KW"/>
</dbReference>
<evidence type="ECO:0000256" key="7">
    <source>
        <dbReference type="ARBA" id="ARBA00023304"/>
    </source>
</evidence>
<evidence type="ECO:0000256" key="2">
    <source>
        <dbReference type="ARBA" id="ARBA00022714"/>
    </source>
</evidence>
<feature type="domain" description="Dihydroxy-acid/6-phosphogluconate dehydratase C-terminal" evidence="9">
    <location>
        <begin position="373"/>
        <end position="572"/>
    </location>
</feature>
<dbReference type="EMBL" id="VULQ01000011">
    <property type="protein sequence ID" value="MSS78434.1"/>
    <property type="molecule type" value="Genomic_DNA"/>
</dbReference>
<dbReference type="InterPro" id="IPR000581">
    <property type="entry name" value="ILV_EDD_N"/>
</dbReference>
<dbReference type="FunFam" id="3.50.30.80:FF:000001">
    <property type="entry name" value="Dihydroxy-acid dehydratase"/>
    <property type="match status" value="1"/>
</dbReference>
<keyword evidence="3" id="KW-0479">Metal-binding</keyword>
<dbReference type="AlphaFoldDB" id="A0A6N7VWN7"/>
<dbReference type="Pfam" id="PF24877">
    <property type="entry name" value="ILV_EDD_C"/>
    <property type="match status" value="1"/>
</dbReference>
<dbReference type="InterPro" id="IPR056740">
    <property type="entry name" value="ILV_EDD_C"/>
</dbReference>
<dbReference type="InterPro" id="IPR020558">
    <property type="entry name" value="DiOHA_6PGluconate_deHydtase_CS"/>
</dbReference>
<name>A0A6N7VWN7_9FIRM</name>
<evidence type="ECO:0000256" key="3">
    <source>
        <dbReference type="ARBA" id="ARBA00022723"/>
    </source>
</evidence>
<evidence type="ECO:0000256" key="5">
    <source>
        <dbReference type="ARBA" id="ARBA00023014"/>
    </source>
</evidence>
<dbReference type="Proteomes" id="UP000441925">
    <property type="component" value="Unassembled WGS sequence"/>
</dbReference>
<keyword evidence="7" id="KW-0028">Amino-acid biosynthesis</keyword>
<dbReference type="PROSITE" id="PS00886">
    <property type="entry name" value="ILVD_EDD_1"/>
    <property type="match status" value="1"/>
</dbReference>
<dbReference type="InterPro" id="IPR042096">
    <property type="entry name" value="Dihydro-acid_dehy_C"/>
</dbReference>
<accession>A0A6N7VWN7</accession>
<keyword evidence="4" id="KW-0408">Iron</keyword>
<comment type="similarity">
    <text evidence="1">Belongs to the IlvD/Edd family.</text>
</comment>
<evidence type="ECO:0000259" key="8">
    <source>
        <dbReference type="Pfam" id="PF00920"/>
    </source>
</evidence>
<keyword evidence="7" id="KW-0100">Branched-chain amino acid biosynthesis</keyword>
<keyword evidence="5" id="KW-0411">Iron-sulfur</keyword>
<dbReference type="PANTHER" id="PTHR43661">
    <property type="entry name" value="D-XYLONATE DEHYDRATASE"/>
    <property type="match status" value="1"/>
</dbReference>
<evidence type="ECO:0000256" key="1">
    <source>
        <dbReference type="ARBA" id="ARBA00006486"/>
    </source>
</evidence>
<dbReference type="Gene3D" id="3.50.30.80">
    <property type="entry name" value="IlvD/EDD C-terminal domain-like"/>
    <property type="match status" value="1"/>
</dbReference>
<dbReference type="GO" id="GO:0046872">
    <property type="term" value="F:metal ion binding"/>
    <property type="evidence" value="ECO:0007669"/>
    <property type="project" value="UniProtKB-KW"/>
</dbReference>
<evidence type="ECO:0000259" key="9">
    <source>
        <dbReference type="Pfam" id="PF24877"/>
    </source>
</evidence>
<proteinExistence type="inferred from homology"/>
<dbReference type="InterPro" id="IPR037237">
    <property type="entry name" value="IlvD/EDD_N"/>
</dbReference>
<reference evidence="10 11" key="1">
    <citation type="submission" date="2019-08" db="EMBL/GenBank/DDBJ databases">
        <title>In-depth cultivation of the pig gut microbiome towards novel bacterial diversity and tailored functional studies.</title>
        <authorList>
            <person name="Wylensek D."/>
            <person name="Hitch T.C.A."/>
            <person name="Clavel T."/>
        </authorList>
    </citation>
    <scope>NUCLEOTIDE SEQUENCE [LARGE SCALE GENOMIC DNA]</scope>
    <source>
        <strain evidence="10 11">WCA-380-WT-2B</strain>
    </source>
</reference>
<evidence type="ECO:0000256" key="4">
    <source>
        <dbReference type="ARBA" id="ARBA00023004"/>
    </source>
</evidence>
<dbReference type="GO" id="GO:0051537">
    <property type="term" value="F:2 iron, 2 sulfur cluster binding"/>
    <property type="evidence" value="ECO:0007669"/>
    <property type="project" value="UniProtKB-KW"/>
</dbReference>
<dbReference type="GO" id="GO:0005829">
    <property type="term" value="C:cytosol"/>
    <property type="evidence" value="ECO:0007669"/>
    <property type="project" value="TreeGrafter"/>
</dbReference>
<evidence type="ECO:0000313" key="11">
    <source>
        <dbReference type="Proteomes" id="UP000441925"/>
    </source>
</evidence>
<keyword evidence="6" id="KW-0456">Lyase</keyword>
<dbReference type="RefSeq" id="WP_154541512.1">
    <property type="nucleotide sequence ID" value="NZ_VULQ01000011.1"/>
</dbReference>
<dbReference type="SUPFAM" id="SSF143975">
    <property type="entry name" value="IlvD/EDD N-terminal domain-like"/>
    <property type="match status" value="1"/>
</dbReference>
<feature type="domain" description="Dihydroxy-acid/6-phosphogluconate dehydratase N-terminal" evidence="8">
    <location>
        <begin position="34"/>
        <end position="346"/>
    </location>
</feature>
<dbReference type="PANTHER" id="PTHR43661:SF3">
    <property type="entry name" value="D-XYLONATE DEHYDRATASE YAGF-RELATED"/>
    <property type="match status" value="1"/>
</dbReference>
<organism evidence="10 11">
    <name type="scientific">Anaerococcus porci</name>
    <dbReference type="NCBI Taxonomy" id="2652269"/>
    <lineage>
        <taxon>Bacteria</taxon>
        <taxon>Bacillati</taxon>
        <taxon>Bacillota</taxon>
        <taxon>Tissierellia</taxon>
        <taxon>Tissierellales</taxon>
        <taxon>Peptoniphilaceae</taxon>
        <taxon>Anaerococcus</taxon>
    </lineage>
</organism>
<dbReference type="GO" id="GO:0016836">
    <property type="term" value="F:hydro-lyase activity"/>
    <property type="evidence" value="ECO:0007669"/>
    <property type="project" value="UniProtKB-ARBA"/>
</dbReference>
<evidence type="ECO:0000313" key="10">
    <source>
        <dbReference type="EMBL" id="MSS78434.1"/>
    </source>
</evidence>